<name>A0AAQ3S2P0_VIGMU</name>
<feature type="region of interest" description="Disordered" evidence="1">
    <location>
        <begin position="1"/>
        <end position="50"/>
    </location>
</feature>
<dbReference type="Proteomes" id="UP001374535">
    <property type="component" value="Chromosome 4"/>
</dbReference>
<dbReference type="AlphaFoldDB" id="A0AAQ3S2P0"/>
<dbReference type="EMBL" id="CP144697">
    <property type="protein sequence ID" value="WVZ13474.1"/>
    <property type="molecule type" value="Genomic_DNA"/>
</dbReference>
<sequence>MEREERGVGGARQGQPTLSMVASFVGGGGDSPQRSNDSPLSLADGSWSNSGEDSGNQLCRRWLFSFVVVETCHREAIMGPIDDGCHRRRLGLGGDDFGSKPHHRCDLDSWSERRVNASSSRVKEKGQSGGGPPTGNTVNNGVVVVRVVPEATTSMQWRPI</sequence>
<evidence type="ECO:0000313" key="2">
    <source>
        <dbReference type="EMBL" id="WVZ13474.1"/>
    </source>
</evidence>
<gene>
    <name evidence="2" type="ORF">V8G54_011040</name>
</gene>
<keyword evidence="3" id="KW-1185">Reference proteome</keyword>
<accession>A0AAQ3S2P0</accession>
<feature type="compositionally biased region" description="Basic and acidic residues" evidence="1">
    <location>
        <begin position="116"/>
        <end position="126"/>
    </location>
</feature>
<reference evidence="2 3" key="1">
    <citation type="journal article" date="2023" name="Life. Sci Alliance">
        <title>Evolutionary insights into 3D genome organization and epigenetic landscape of Vigna mungo.</title>
        <authorList>
            <person name="Junaid A."/>
            <person name="Singh B."/>
            <person name="Bhatia S."/>
        </authorList>
    </citation>
    <scope>NUCLEOTIDE SEQUENCE [LARGE SCALE GENOMIC DNA]</scope>
    <source>
        <strain evidence="2">Urdbean</strain>
    </source>
</reference>
<protein>
    <submittedName>
        <fullName evidence="2">Uncharacterized protein</fullName>
    </submittedName>
</protein>
<organism evidence="2 3">
    <name type="scientific">Vigna mungo</name>
    <name type="common">Black gram</name>
    <name type="synonym">Phaseolus mungo</name>
    <dbReference type="NCBI Taxonomy" id="3915"/>
    <lineage>
        <taxon>Eukaryota</taxon>
        <taxon>Viridiplantae</taxon>
        <taxon>Streptophyta</taxon>
        <taxon>Embryophyta</taxon>
        <taxon>Tracheophyta</taxon>
        <taxon>Spermatophyta</taxon>
        <taxon>Magnoliopsida</taxon>
        <taxon>eudicotyledons</taxon>
        <taxon>Gunneridae</taxon>
        <taxon>Pentapetalae</taxon>
        <taxon>rosids</taxon>
        <taxon>fabids</taxon>
        <taxon>Fabales</taxon>
        <taxon>Fabaceae</taxon>
        <taxon>Papilionoideae</taxon>
        <taxon>50 kb inversion clade</taxon>
        <taxon>NPAAA clade</taxon>
        <taxon>indigoferoid/millettioid clade</taxon>
        <taxon>Phaseoleae</taxon>
        <taxon>Vigna</taxon>
    </lineage>
</organism>
<proteinExistence type="predicted"/>
<feature type="region of interest" description="Disordered" evidence="1">
    <location>
        <begin position="116"/>
        <end position="139"/>
    </location>
</feature>
<evidence type="ECO:0000313" key="3">
    <source>
        <dbReference type="Proteomes" id="UP001374535"/>
    </source>
</evidence>
<evidence type="ECO:0000256" key="1">
    <source>
        <dbReference type="SAM" id="MobiDB-lite"/>
    </source>
</evidence>